<evidence type="ECO:0000313" key="1">
    <source>
        <dbReference type="EMBL" id="HAG5773416.1"/>
    </source>
</evidence>
<feature type="non-terminal residue" evidence="1">
    <location>
        <position position="36"/>
    </location>
</feature>
<dbReference type="Pfam" id="PF04985">
    <property type="entry name" value="Phage_tube"/>
    <property type="match status" value="1"/>
</dbReference>
<dbReference type="InterPro" id="IPR006498">
    <property type="entry name" value="Tail_tube"/>
</dbReference>
<dbReference type="RefSeq" id="WP_329803750.1">
    <property type="nucleotide sequence ID" value="NZ_JASKOE010000494.1"/>
</dbReference>
<comment type="caution">
    <text evidence="1">The sequence shown here is derived from an EMBL/GenBank/DDBJ whole genome shotgun (WGS) entry which is preliminary data.</text>
</comment>
<reference evidence="1" key="2">
    <citation type="submission" date="2020-02" db="EMBL/GenBank/DDBJ databases">
        <authorList>
            <consortium name="NCBI Pathogen Detection Project"/>
        </authorList>
    </citation>
    <scope>NUCLEOTIDE SEQUENCE</scope>
    <source>
        <strain evidence="1">1839</strain>
    </source>
</reference>
<accession>A0A765XB06</accession>
<dbReference type="AlphaFoldDB" id="A0A765XB06"/>
<dbReference type="EMBL" id="DAAYTU010000140">
    <property type="protein sequence ID" value="HAG5773416.1"/>
    <property type="molecule type" value="Genomic_DNA"/>
</dbReference>
<sequence>MAVPKHLRFFTLFVDGENEVGKVTSVTPPKLTRKTD</sequence>
<proteinExistence type="predicted"/>
<organism evidence="1">
    <name type="scientific">Escherichia coli</name>
    <dbReference type="NCBI Taxonomy" id="562"/>
    <lineage>
        <taxon>Bacteria</taxon>
        <taxon>Pseudomonadati</taxon>
        <taxon>Pseudomonadota</taxon>
        <taxon>Gammaproteobacteria</taxon>
        <taxon>Enterobacterales</taxon>
        <taxon>Enterobacteriaceae</taxon>
        <taxon>Escherichia</taxon>
    </lineage>
</organism>
<gene>
    <name evidence="1" type="ORF">GGB84_005262</name>
</gene>
<name>A0A765XB06_ECOLX</name>
<reference evidence="1" key="1">
    <citation type="journal article" date="2018" name="Genome Biol.">
        <title>SKESA: strategic k-mer extension for scrupulous assemblies.</title>
        <authorList>
            <person name="Souvorov A."/>
            <person name="Agarwala R."/>
            <person name="Lipman D.J."/>
        </authorList>
    </citation>
    <scope>NUCLEOTIDE SEQUENCE [LARGE SCALE GENOMIC DNA]</scope>
    <source>
        <strain evidence="1">1839</strain>
    </source>
</reference>
<protein>
    <submittedName>
        <fullName evidence="1">Phage tail protein</fullName>
    </submittedName>
</protein>